<dbReference type="OrthoDB" id="4473401at2759"/>
<dbReference type="KEGG" id="dya:Dyak_GE17972"/>
<evidence type="ECO:0000256" key="1">
    <source>
        <dbReference type="ARBA" id="ARBA00022690"/>
    </source>
</evidence>
<dbReference type="HOGENOM" id="CLU_164133_0_2_1"/>
<evidence type="ECO:0000259" key="6">
    <source>
        <dbReference type="PROSITE" id="PS50279"/>
    </source>
</evidence>
<keyword evidence="8" id="KW-1185">Reference proteome</keyword>
<dbReference type="AlphaFoldDB" id="B4NY00"/>
<reference evidence="7 8" key="2">
    <citation type="journal article" date="2007" name="PLoS Biol.">
        <title>Principles of genome evolution in the Drosophila melanogaster species group.</title>
        <authorList>
            <person name="Ranz J.M."/>
            <person name="Maurin D."/>
            <person name="Chan Y.S."/>
            <person name="von Grotthuss M."/>
            <person name="Hillier L.W."/>
            <person name="Roote J."/>
            <person name="Ashburner M."/>
            <person name="Bergman C.M."/>
        </authorList>
    </citation>
    <scope>NUCLEOTIDE SEQUENCE [LARGE SCALE GENOMIC DNA]</scope>
    <source>
        <strain evidence="8">Tai18E2 / Tucson 14021-0261.01</strain>
    </source>
</reference>
<feature type="chain" id="PRO_5002820514" description="BPTI/Kunitz inhibitor domain-containing protein" evidence="5">
    <location>
        <begin position="20"/>
        <end position="84"/>
    </location>
</feature>
<dbReference type="PANTHER" id="PTHR46751">
    <property type="entry name" value="EPPIN"/>
    <property type="match status" value="1"/>
</dbReference>
<dbReference type="InterPro" id="IPR002223">
    <property type="entry name" value="Kunitz_BPTI"/>
</dbReference>
<dbReference type="GO" id="GO:0004867">
    <property type="term" value="F:serine-type endopeptidase inhibitor activity"/>
    <property type="evidence" value="ECO:0007669"/>
    <property type="project" value="UniProtKB-KW"/>
</dbReference>
<dbReference type="PANTHER" id="PTHR46751:SF1">
    <property type="entry name" value="WAP FOUR-DISULFIDE CORE DOMAIN PROTEIN 6A"/>
    <property type="match status" value="1"/>
</dbReference>
<comment type="similarity">
    <text evidence="4">Belongs to the venom Kunitz-type family. 03 (sub-Kunitz) subfamily.</text>
</comment>
<dbReference type="eggNOG" id="KOG4295">
    <property type="taxonomic scope" value="Eukaryota"/>
</dbReference>
<evidence type="ECO:0000256" key="3">
    <source>
        <dbReference type="ARBA" id="ARBA00023157"/>
    </source>
</evidence>
<dbReference type="OMA" id="SWSYNGR"/>
<sequence length="84" mass="9370">MKLFIFVFVFIAFAASALALKNEICGLPHSRDGDAERNIACEAYFPSWSYDSNNNKCVKFIYGGCGGNANRFGTKERCEEVCLE</sequence>
<keyword evidence="3" id="KW-1015">Disulfide bond</keyword>
<organism evidence="7 8">
    <name type="scientific">Drosophila yakuba</name>
    <name type="common">Fruit fly</name>
    <dbReference type="NCBI Taxonomy" id="7245"/>
    <lineage>
        <taxon>Eukaryota</taxon>
        <taxon>Metazoa</taxon>
        <taxon>Ecdysozoa</taxon>
        <taxon>Arthropoda</taxon>
        <taxon>Hexapoda</taxon>
        <taxon>Insecta</taxon>
        <taxon>Pterygota</taxon>
        <taxon>Neoptera</taxon>
        <taxon>Endopterygota</taxon>
        <taxon>Diptera</taxon>
        <taxon>Brachycera</taxon>
        <taxon>Muscomorpha</taxon>
        <taxon>Ephydroidea</taxon>
        <taxon>Drosophilidae</taxon>
        <taxon>Drosophila</taxon>
        <taxon>Sophophora</taxon>
    </lineage>
</organism>
<evidence type="ECO:0000256" key="4">
    <source>
        <dbReference type="ARBA" id="ARBA00038506"/>
    </source>
</evidence>
<gene>
    <name evidence="7" type="primary">Dyak\GE17972</name>
    <name evidence="7" type="synonym">Acp24A4</name>
    <name evidence="7" type="synonym">dyak_GLEANR_19266</name>
    <name evidence="7" type="synonym">GE17972</name>
    <name evidence="7" type="ORF">Dyak_GE17972</name>
</gene>
<dbReference type="FunFam" id="4.10.410.10:FF:000020">
    <property type="entry name" value="Collagen, type VI, alpha 3"/>
    <property type="match status" value="1"/>
</dbReference>
<dbReference type="PRINTS" id="PR00759">
    <property type="entry name" value="BASICPTASE"/>
</dbReference>
<feature type="domain" description="BPTI/Kunitz inhibitor" evidence="6">
    <location>
        <begin position="25"/>
        <end position="82"/>
    </location>
</feature>
<evidence type="ECO:0000313" key="8">
    <source>
        <dbReference type="Proteomes" id="UP000002282"/>
    </source>
</evidence>
<proteinExistence type="inferred from homology"/>
<keyword evidence="5" id="KW-0732">Signal</keyword>
<dbReference type="Pfam" id="PF00014">
    <property type="entry name" value="Kunitz_BPTI"/>
    <property type="match status" value="1"/>
</dbReference>
<dbReference type="PhylomeDB" id="B4NY00"/>
<dbReference type="InterPro" id="IPR051388">
    <property type="entry name" value="Serpin_venom_toxin"/>
</dbReference>
<dbReference type="EMBL" id="CM000157">
    <property type="protein sequence ID" value="EDW87571.1"/>
    <property type="molecule type" value="Genomic_DNA"/>
</dbReference>
<evidence type="ECO:0000256" key="2">
    <source>
        <dbReference type="ARBA" id="ARBA00022900"/>
    </source>
</evidence>
<dbReference type="PROSITE" id="PS00280">
    <property type="entry name" value="BPTI_KUNITZ_1"/>
    <property type="match status" value="1"/>
</dbReference>
<dbReference type="InterPro" id="IPR020901">
    <property type="entry name" value="Prtase_inh_Kunz-CS"/>
</dbReference>
<dbReference type="InterPro" id="IPR036880">
    <property type="entry name" value="Kunitz_BPTI_sf"/>
</dbReference>
<evidence type="ECO:0000313" key="7">
    <source>
        <dbReference type="EMBL" id="EDW87571.1"/>
    </source>
</evidence>
<dbReference type="SMART" id="SM00131">
    <property type="entry name" value="KU"/>
    <property type="match status" value="1"/>
</dbReference>
<keyword evidence="2" id="KW-0722">Serine protease inhibitor</keyword>
<reference evidence="7 8" key="1">
    <citation type="journal article" date="2007" name="Nature">
        <title>Evolution of genes and genomes on the Drosophila phylogeny.</title>
        <authorList>
            <consortium name="Drosophila 12 Genomes Consortium"/>
            <person name="Clark A.G."/>
            <person name="Eisen M.B."/>
            <person name="Smith D.R."/>
            <person name="Bergman C.M."/>
            <person name="Oliver B."/>
            <person name="Markow T.A."/>
            <person name="Kaufman T.C."/>
            <person name="Kellis M."/>
            <person name="Gelbart W."/>
            <person name="Iyer V.N."/>
            <person name="Pollard D.A."/>
            <person name="Sackton T.B."/>
            <person name="Larracuente A.M."/>
            <person name="Singh N.D."/>
            <person name="Abad J.P."/>
            <person name="Abt D.N."/>
            <person name="Adryan B."/>
            <person name="Aguade M."/>
            <person name="Akashi H."/>
            <person name="Anderson W.W."/>
            <person name="Aquadro C.F."/>
            <person name="Ardell D.H."/>
            <person name="Arguello R."/>
            <person name="Artieri C.G."/>
            <person name="Barbash D.A."/>
            <person name="Barker D."/>
            <person name="Barsanti P."/>
            <person name="Batterham P."/>
            <person name="Batzoglou S."/>
            <person name="Begun D."/>
            <person name="Bhutkar A."/>
            <person name="Blanco E."/>
            <person name="Bosak S.A."/>
            <person name="Bradley R.K."/>
            <person name="Brand A.D."/>
            <person name="Brent M.R."/>
            <person name="Brooks A.N."/>
            <person name="Brown R.H."/>
            <person name="Butlin R.K."/>
            <person name="Caggese C."/>
            <person name="Calvi B.R."/>
            <person name="Bernardo de Carvalho A."/>
            <person name="Caspi A."/>
            <person name="Castrezana S."/>
            <person name="Celniker S.E."/>
            <person name="Chang J.L."/>
            <person name="Chapple C."/>
            <person name="Chatterji S."/>
            <person name="Chinwalla A."/>
            <person name="Civetta A."/>
            <person name="Clifton S.W."/>
            <person name="Comeron J.M."/>
            <person name="Costello J.C."/>
            <person name="Coyne J.A."/>
            <person name="Daub J."/>
            <person name="David R.G."/>
            <person name="Delcher A.L."/>
            <person name="Delehaunty K."/>
            <person name="Do C.B."/>
            <person name="Ebling H."/>
            <person name="Edwards K."/>
            <person name="Eickbush T."/>
            <person name="Evans J.D."/>
            <person name="Filipski A."/>
            <person name="Findeiss S."/>
            <person name="Freyhult E."/>
            <person name="Fulton L."/>
            <person name="Fulton R."/>
            <person name="Garcia A.C."/>
            <person name="Gardiner A."/>
            <person name="Garfield D.A."/>
            <person name="Garvin B.E."/>
            <person name="Gibson G."/>
            <person name="Gilbert D."/>
            <person name="Gnerre S."/>
            <person name="Godfrey J."/>
            <person name="Good R."/>
            <person name="Gotea V."/>
            <person name="Gravely B."/>
            <person name="Greenberg A.J."/>
            <person name="Griffiths-Jones S."/>
            <person name="Gross S."/>
            <person name="Guigo R."/>
            <person name="Gustafson E.A."/>
            <person name="Haerty W."/>
            <person name="Hahn M.W."/>
            <person name="Halligan D.L."/>
            <person name="Halpern A.L."/>
            <person name="Halter G.M."/>
            <person name="Han M.V."/>
            <person name="Heger A."/>
            <person name="Hillier L."/>
            <person name="Hinrichs A.S."/>
            <person name="Holmes I."/>
            <person name="Hoskins R.A."/>
            <person name="Hubisz M.J."/>
            <person name="Hultmark D."/>
            <person name="Huntley M.A."/>
            <person name="Jaffe D.B."/>
            <person name="Jagadeeshan S."/>
            <person name="Jeck W.R."/>
            <person name="Johnson J."/>
            <person name="Jones C.D."/>
            <person name="Jordan W.C."/>
            <person name="Karpen G.H."/>
            <person name="Kataoka E."/>
            <person name="Keightley P.D."/>
            <person name="Kheradpour P."/>
            <person name="Kirkness E.F."/>
            <person name="Koerich L.B."/>
            <person name="Kristiansen K."/>
            <person name="Kudrna D."/>
            <person name="Kulathinal R.J."/>
            <person name="Kumar S."/>
            <person name="Kwok R."/>
            <person name="Lander E."/>
            <person name="Langley C.H."/>
            <person name="Lapoint R."/>
            <person name="Lazzaro B.P."/>
            <person name="Lee S.J."/>
            <person name="Levesque L."/>
            <person name="Li R."/>
            <person name="Lin C.F."/>
            <person name="Lin M.F."/>
            <person name="Lindblad-Toh K."/>
            <person name="Llopart A."/>
            <person name="Long M."/>
            <person name="Low L."/>
            <person name="Lozovsky E."/>
            <person name="Lu J."/>
            <person name="Luo M."/>
            <person name="Machado C.A."/>
            <person name="Makalowski W."/>
            <person name="Marzo M."/>
            <person name="Matsuda M."/>
            <person name="Matzkin L."/>
            <person name="McAllister B."/>
            <person name="McBride C.S."/>
            <person name="McKernan B."/>
            <person name="McKernan K."/>
            <person name="Mendez-Lago M."/>
            <person name="Minx P."/>
            <person name="Mollenhauer M.U."/>
            <person name="Montooth K."/>
            <person name="Mount S.M."/>
            <person name="Mu X."/>
            <person name="Myers E."/>
            <person name="Negre B."/>
            <person name="Newfeld S."/>
            <person name="Nielsen R."/>
            <person name="Noor M.A."/>
            <person name="O'Grady P."/>
            <person name="Pachter L."/>
            <person name="Papaceit M."/>
            <person name="Parisi M.J."/>
            <person name="Parisi M."/>
            <person name="Parts L."/>
            <person name="Pedersen J.S."/>
            <person name="Pesole G."/>
            <person name="Phillippy A.M."/>
            <person name="Ponting C.P."/>
            <person name="Pop M."/>
            <person name="Porcelli D."/>
            <person name="Powell J.R."/>
            <person name="Prohaska S."/>
            <person name="Pruitt K."/>
            <person name="Puig M."/>
            <person name="Quesneville H."/>
            <person name="Ram K.R."/>
            <person name="Rand D."/>
            <person name="Rasmussen M.D."/>
            <person name="Reed L.K."/>
            <person name="Reenan R."/>
            <person name="Reily A."/>
            <person name="Remington K.A."/>
            <person name="Rieger T.T."/>
            <person name="Ritchie M.G."/>
            <person name="Robin C."/>
            <person name="Rogers Y.H."/>
            <person name="Rohde C."/>
            <person name="Rozas J."/>
            <person name="Rubenfield M.J."/>
            <person name="Ruiz A."/>
            <person name="Russo S."/>
            <person name="Salzberg S.L."/>
            <person name="Sanchez-Gracia A."/>
            <person name="Saranga D.J."/>
            <person name="Sato H."/>
            <person name="Schaeffer S.W."/>
            <person name="Schatz M.C."/>
            <person name="Schlenke T."/>
            <person name="Schwartz R."/>
            <person name="Segarra C."/>
            <person name="Singh R.S."/>
            <person name="Sirot L."/>
            <person name="Sirota M."/>
            <person name="Sisneros N.B."/>
            <person name="Smith C.D."/>
            <person name="Smith T.F."/>
            <person name="Spieth J."/>
            <person name="Stage D.E."/>
            <person name="Stark A."/>
            <person name="Stephan W."/>
            <person name="Strausberg R.L."/>
            <person name="Strempel S."/>
            <person name="Sturgill D."/>
            <person name="Sutton G."/>
            <person name="Sutton G.G."/>
            <person name="Tao W."/>
            <person name="Teichmann S."/>
            <person name="Tobari Y.N."/>
            <person name="Tomimura Y."/>
            <person name="Tsolas J.M."/>
            <person name="Valente V.L."/>
            <person name="Venter E."/>
            <person name="Venter J.C."/>
            <person name="Vicario S."/>
            <person name="Vieira F.G."/>
            <person name="Vilella A.J."/>
            <person name="Villasante A."/>
            <person name="Walenz B."/>
            <person name="Wang J."/>
            <person name="Wasserman M."/>
            <person name="Watts T."/>
            <person name="Wilson D."/>
            <person name="Wilson R.K."/>
            <person name="Wing R.A."/>
            <person name="Wolfner M.F."/>
            <person name="Wong A."/>
            <person name="Wong G.K."/>
            <person name="Wu C.I."/>
            <person name="Wu G."/>
            <person name="Yamamoto D."/>
            <person name="Yang H.P."/>
            <person name="Yang S.P."/>
            <person name="Yorke J.A."/>
            <person name="Yoshida K."/>
            <person name="Zdobnov E."/>
            <person name="Zhang P."/>
            <person name="Zhang Y."/>
            <person name="Zimin A.V."/>
            <person name="Baldwin J."/>
            <person name="Abdouelleil A."/>
            <person name="Abdulkadir J."/>
            <person name="Abebe A."/>
            <person name="Abera B."/>
            <person name="Abreu J."/>
            <person name="Acer S.C."/>
            <person name="Aftuck L."/>
            <person name="Alexander A."/>
            <person name="An P."/>
            <person name="Anderson E."/>
            <person name="Anderson S."/>
            <person name="Arachi H."/>
            <person name="Azer M."/>
            <person name="Bachantsang P."/>
            <person name="Barry A."/>
            <person name="Bayul T."/>
            <person name="Berlin A."/>
            <person name="Bessette D."/>
            <person name="Bloom T."/>
            <person name="Blye J."/>
            <person name="Boguslavskiy L."/>
            <person name="Bonnet C."/>
            <person name="Boukhgalter B."/>
            <person name="Bourzgui I."/>
            <person name="Brown A."/>
            <person name="Cahill P."/>
            <person name="Channer S."/>
            <person name="Cheshatsang Y."/>
            <person name="Chuda L."/>
            <person name="Citroen M."/>
            <person name="Collymore A."/>
            <person name="Cooke P."/>
            <person name="Costello M."/>
            <person name="D'Aco K."/>
            <person name="Daza R."/>
            <person name="De Haan G."/>
            <person name="DeGray S."/>
            <person name="DeMaso C."/>
            <person name="Dhargay N."/>
            <person name="Dooley K."/>
            <person name="Dooley E."/>
            <person name="Doricent M."/>
            <person name="Dorje P."/>
            <person name="Dorjee K."/>
            <person name="Dupes A."/>
            <person name="Elong R."/>
            <person name="Falk J."/>
            <person name="Farina A."/>
            <person name="Faro S."/>
            <person name="Ferguson D."/>
            <person name="Fisher S."/>
            <person name="Foley C.D."/>
            <person name="Franke A."/>
            <person name="Friedrich D."/>
            <person name="Gadbois L."/>
            <person name="Gearin G."/>
            <person name="Gearin C.R."/>
            <person name="Giannoukos G."/>
            <person name="Goode T."/>
            <person name="Graham J."/>
            <person name="Grandbois E."/>
            <person name="Grewal S."/>
            <person name="Gyaltsen K."/>
            <person name="Hafez N."/>
            <person name="Hagos B."/>
            <person name="Hall J."/>
            <person name="Henson C."/>
            <person name="Hollinger A."/>
            <person name="Honan T."/>
            <person name="Huard M.D."/>
            <person name="Hughes L."/>
            <person name="Hurhula B."/>
            <person name="Husby M.E."/>
            <person name="Kamat A."/>
            <person name="Kanga B."/>
            <person name="Kashin S."/>
            <person name="Khazanovich D."/>
            <person name="Kisner P."/>
            <person name="Lance K."/>
            <person name="Lara M."/>
            <person name="Lee W."/>
            <person name="Lennon N."/>
            <person name="Letendre F."/>
            <person name="LeVine R."/>
            <person name="Lipovsky A."/>
            <person name="Liu X."/>
            <person name="Liu J."/>
            <person name="Liu S."/>
            <person name="Lokyitsang T."/>
            <person name="Lokyitsang Y."/>
            <person name="Lubonja R."/>
            <person name="Lui A."/>
            <person name="MacDonald P."/>
            <person name="Magnisalis V."/>
            <person name="Maru K."/>
            <person name="Matthews C."/>
            <person name="McCusker W."/>
            <person name="McDonough S."/>
            <person name="Mehta T."/>
            <person name="Meldrim J."/>
            <person name="Meneus L."/>
            <person name="Mihai O."/>
            <person name="Mihalev A."/>
            <person name="Mihova T."/>
            <person name="Mittelman R."/>
            <person name="Mlenga V."/>
            <person name="Montmayeur A."/>
            <person name="Mulrain L."/>
            <person name="Navidi A."/>
            <person name="Naylor J."/>
            <person name="Negash T."/>
            <person name="Nguyen T."/>
            <person name="Nguyen N."/>
            <person name="Nicol R."/>
            <person name="Norbu C."/>
            <person name="Norbu N."/>
            <person name="Novod N."/>
            <person name="O'Neill B."/>
            <person name="Osman S."/>
            <person name="Markiewicz E."/>
            <person name="Oyono O.L."/>
            <person name="Patti C."/>
            <person name="Phunkhang P."/>
            <person name="Pierre F."/>
            <person name="Priest M."/>
            <person name="Raghuraman S."/>
            <person name="Rege F."/>
            <person name="Reyes R."/>
            <person name="Rise C."/>
            <person name="Rogov P."/>
            <person name="Ross K."/>
            <person name="Ryan E."/>
            <person name="Settipalli S."/>
            <person name="Shea T."/>
            <person name="Sherpa N."/>
            <person name="Shi L."/>
            <person name="Shih D."/>
            <person name="Sparrow T."/>
            <person name="Spaulding J."/>
            <person name="Stalker J."/>
            <person name="Stange-Thomann N."/>
            <person name="Stavropoulos S."/>
            <person name="Stone C."/>
            <person name="Strader C."/>
            <person name="Tesfaye S."/>
            <person name="Thomson T."/>
            <person name="Thoulutsang Y."/>
            <person name="Thoulutsang D."/>
            <person name="Topham K."/>
            <person name="Topping I."/>
            <person name="Tsamla T."/>
            <person name="Vassiliev H."/>
            <person name="Vo A."/>
            <person name="Wangchuk T."/>
            <person name="Wangdi T."/>
            <person name="Weiand M."/>
            <person name="Wilkinson J."/>
            <person name="Wilson A."/>
            <person name="Yadav S."/>
            <person name="Young G."/>
            <person name="Yu Q."/>
            <person name="Zembek L."/>
            <person name="Zhong D."/>
            <person name="Zimmer A."/>
            <person name="Zwirko Z."/>
            <person name="Jaffe D.B."/>
            <person name="Alvarez P."/>
            <person name="Brockman W."/>
            <person name="Butler J."/>
            <person name="Chin C."/>
            <person name="Gnerre S."/>
            <person name="Grabherr M."/>
            <person name="Kleber M."/>
            <person name="Mauceli E."/>
            <person name="MacCallum I."/>
        </authorList>
    </citation>
    <scope>NUCLEOTIDE SEQUENCE [LARGE SCALE GENOMIC DNA]</scope>
    <source>
        <strain evidence="8">Tai18E2 / Tucson 14021-0261.01</strain>
    </source>
</reference>
<dbReference type="Gene3D" id="4.10.410.10">
    <property type="entry name" value="Pancreatic trypsin inhibitor Kunitz domain"/>
    <property type="match status" value="1"/>
</dbReference>
<feature type="signal peptide" evidence="5">
    <location>
        <begin position="1"/>
        <end position="19"/>
    </location>
</feature>
<protein>
    <recommendedName>
        <fullName evidence="6">BPTI/Kunitz inhibitor domain-containing protein</fullName>
    </recommendedName>
</protein>
<dbReference type="PROSITE" id="PS50279">
    <property type="entry name" value="BPTI_KUNITZ_2"/>
    <property type="match status" value="1"/>
</dbReference>
<accession>B4NY00</accession>
<evidence type="ECO:0000256" key="5">
    <source>
        <dbReference type="SAM" id="SignalP"/>
    </source>
</evidence>
<name>B4NY00_DROYA</name>
<dbReference type="Proteomes" id="UP000002282">
    <property type="component" value="Chromosome 2L"/>
</dbReference>
<dbReference type="SUPFAM" id="SSF57362">
    <property type="entry name" value="BPTI-like"/>
    <property type="match status" value="1"/>
</dbReference>
<keyword evidence="1" id="KW-0646">Protease inhibitor</keyword>